<evidence type="ECO:0000313" key="2">
    <source>
        <dbReference type="EMBL" id="MBU4683714.1"/>
    </source>
</evidence>
<keyword evidence="3" id="KW-1185">Reference proteome</keyword>
<protein>
    <submittedName>
        <fullName evidence="2">Type IV toxin-antitoxin system AbiEi family antitoxin</fullName>
    </submittedName>
</protein>
<evidence type="ECO:0000259" key="1">
    <source>
        <dbReference type="Pfam" id="PF17194"/>
    </source>
</evidence>
<proteinExistence type="predicted"/>
<gene>
    <name evidence="2" type="ORF">KC222_17030</name>
</gene>
<reference evidence="3" key="2">
    <citation type="submission" date="2023-07" db="EMBL/GenBank/DDBJ databases">
        <title>Cedecea davisae an AmpC producer and its therapeutic implications.</title>
        <authorList>
            <person name="Notter J."/>
        </authorList>
    </citation>
    <scope>NUCLEOTIDE SEQUENCE [LARGE SCALE GENOMIC DNA]</scope>
    <source>
        <strain evidence="3">1</strain>
    </source>
</reference>
<dbReference type="Pfam" id="PF11459">
    <property type="entry name" value="AbiEi_3"/>
    <property type="match status" value="1"/>
</dbReference>
<feature type="domain" description="Transcriptional regulator AbiEi antitoxin N-terminal" evidence="1">
    <location>
        <begin position="1"/>
        <end position="93"/>
    </location>
</feature>
<evidence type="ECO:0000313" key="3">
    <source>
        <dbReference type="Proteomes" id="UP000686327"/>
    </source>
</evidence>
<sequence>MSSKLNWLLQNTLPGDLILQSWMTRHGISPSLAHKYAQNGWLNKLRAGVYARAGRQPEWSDAVFCLQYQLSIPVRLAGLSSLSYQGRSHYLQLAQKQVWLTVEGNEALPKWFREFPGVEWLAISGLKLPNPGEKYRTKCEVSGKTLTASTPELAAYEILSAVPGNISFEHAAELFQGLINLNPRKVQHLLSVSQSVQTKRLYLFFADYYQHAWGKKLEREHIDLGAGKRQVIPEGKLDKRYQITIPEAFYNKEN</sequence>
<dbReference type="InterPro" id="IPR033455">
    <property type="entry name" value="AbiEi_3_N"/>
</dbReference>
<organism evidence="2 3">
    <name type="scientific">Cedecea davisae</name>
    <dbReference type="NCBI Taxonomy" id="158484"/>
    <lineage>
        <taxon>Bacteria</taxon>
        <taxon>Pseudomonadati</taxon>
        <taxon>Pseudomonadota</taxon>
        <taxon>Gammaproteobacteria</taxon>
        <taxon>Enterobacterales</taxon>
        <taxon>Enterobacteriaceae</taxon>
        <taxon>Cedecea</taxon>
    </lineage>
</organism>
<dbReference type="Proteomes" id="UP000686327">
    <property type="component" value="Unassembled WGS sequence"/>
</dbReference>
<reference evidence="2 3" key="1">
    <citation type="submission" date="2021-04" db="EMBL/GenBank/DDBJ databases">
        <authorList>
            <person name="Seiffert S.N."/>
        </authorList>
    </citation>
    <scope>NUCLEOTIDE SEQUENCE [LARGE SCALE GENOMIC DNA]</scope>
    <source>
        <strain evidence="2 3">1</strain>
    </source>
</reference>
<dbReference type="RefSeq" id="WP_216376673.1">
    <property type="nucleotide sequence ID" value="NZ_JAGRYT010000017.1"/>
</dbReference>
<dbReference type="InterPro" id="IPR021561">
    <property type="entry name" value="AbiEi_3"/>
</dbReference>
<comment type="caution">
    <text evidence="2">The sequence shown here is derived from an EMBL/GenBank/DDBJ whole genome shotgun (WGS) entry which is preliminary data.</text>
</comment>
<dbReference type="Pfam" id="PF17194">
    <property type="entry name" value="AbiEi_3_N"/>
    <property type="match status" value="1"/>
</dbReference>
<name>A0ABS6DLN1_9ENTR</name>
<accession>A0ABS6DLN1</accession>
<dbReference type="EMBL" id="JAGRYU010000031">
    <property type="protein sequence ID" value="MBU4683714.1"/>
    <property type="molecule type" value="Genomic_DNA"/>
</dbReference>